<dbReference type="EMBL" id="LRQG01000016">
    <property type="protein sequence ID" value="KXA43645.1"/>
    <property type="molecule type" value="Genomic_DNA"/>
</dbReference>
<sequence>MSFQQIIDDLLMTILRMLLSFLLLLFSNSAIKLLTGNTL</sequence>
<evidence type="ECO:0000313" key="2">
    <source>
        <dbReference type="Proteomes" id="UP000070533"/>
    </source>
</evidence>
<proteinExistence type="predicted"/>
<comment type="caution">
    <text evidence="1">The sequence shown here is derived from an EMBL/GenBank/DDBJ whole genome shotgun (WGS) entry which is preliminary data.</text>
</comment>
<accession>A0A133QL71</accession>
<dbReference type="STRING" id="28128.HMPREF3226_00393"/>
<gene>
    <name evidence="1" type="ORF">HMPREF3226_00393</name>
</gene>
<dbReference type="AlphaFoldDB" id="A0A133QL71"/>
<reference evidence="2" key="1">
    <citation type="submission" date="2016-01" db="EMBL/GenBank/DDBJ databases">
        <authorList>
            <person name="Mitreva M."/>
            <person name="Pepin K.H."/>
            <person name="Mihindukulasuriya K.A."/>
            <person name="Fulton R."/>
            <person name="Fronick C."/>
            <person name="O'Laughlin M."/>
            <person name="Miner T."/>
            <person name="Herter B."/>
            <person name="Rosa B.A."/>
            <person name="Cordes M."/>
            <person name="Tomlinson C."/>
            <person name="Wollam A."/>
            <person name="Palsikar V.B."/>
            <person name="Mardis E.R."/>
            <person name="Wilson R.K."/>
        </authorList>
    </citation>
    <scope>NUCLEOTIDE SEQUENCE [LARGE SCALE GENOMIC DNA]</scope>
    <source>
        <strain evidence="2">MJR7716</strain>
    </source>
</reference>
<keyword evidence="2" id="KW-1185">Reference proteome</keyword>
<name>A0A133QL71_9BACT</name>
<organism evidence="1 2">
    <name type="scientific">Prevotella corporis</name>
    <dbReference type="NCBI Taxonomy" id="28128"/>
    <lineage>
        <taxon>Bacteria</taxon>
        <taxon>Pseudomonadati</taxon>
        <taxon>Bacteroidota</taxon>
        <taxon>Bacteroidia</taxon>
        <taxon>Bacteroidales</taxon>
        <taxon>Prevotellaceae</taxon>
        <taxon>Prevotella</taxon>
    </lineage>
</organism>
<protein>
    <submittedName>
        <fullName evidence="1">Uncharacterized protein</fullName>
    </submittedName>
</protein>
<evidence type="ECO:0000313" key="1">
    <source>
        <dbReference type="EMBL" id="KXA43645.1"/>
    </source>
</evidence>
<dbReference type="Proteomes" id="UP000070533">
    <property type="component" value="Unassembled WGS sequence"/>
</dbReference>